<keyword evidence="2" id="KW-1185">Reference proteome</keyword>
<reference evidence="1" key="1">
    <citation type="submission" date="2022-11" db="EMBL/GenBank/DDBJ databases">
        <authorList>
            <person name="Morgan W.R."/>
            <person name="Tartar A."/>
        </authorList>
    </citation>
    <scope>NUCLEOTIDE SEQUENCE</scope>
    <source>
        <strain evidence="1">ARSEF 373</strain>
    </source>
</reference>
<gene>
    <name evidence="1" type="ORF">N0F65_000458</name>
</gene>
<dbReference type="AlphaFoldDB" id="A0AAV2Z316"/>
<comment type="caution">
    <text evidence="1">The sequence shown here is derived from an EMBL/GenBank/DDBJ whole genome shotgun (WGS) entry which is preliminary data.</text>
</comment>
<reference evidence="1" key="2">
    <citation type="journal article" date="2023" name="Microbiol Resour">
        <title>Decontamination and Annotation of the Draft Genome Sequence of the Oomycete Lagenidium giganteum ARSEF 373.</title>
        <authorList>
            <person name="Morgan W.R."/>
            <person name="Tartar A."/>
        </authorList>
    </citation>
    <scope>NUCLEOTIDE SEQUENCE</scope>
    <source>
        <strain evidence="1">ARSEF 373</strain>
    </source>
</reference>
<protein>
    <recommendedName>
        <fullName evidence="3">LAGLIDADG endonuclease</fullName>
    </recommendedName>
</protein>
<dbReference type="Proteomes" id="UP001146120">
    <property type="component" value="Unassembled WGS sequence"/>
</dbReference>
<organism evidence="1 2">
    <name type="scientific">Lagenidium giganteum</name>
    <dbReference type="NCBI Taxonomy" id="4803"/>
    <lineage>
        <taxon>Eukaryota</taxon>
        <taxon>Sar</taxon>
        <taxon>Stramenopiles</taxon>
        <taxon>Oomycota</taxon>
        <taxon>Peronosporomycetes</taxon>
        <taxon>Pythiales</taxon>
        <taxon>Pythiaceae</taxon>
    </lineage>
</organism>
<sequence>MAEDPLVVGVTSCRLLFGSVEQAYSGTRLFHCDATYKTNSLDFHVITCSQMYHLAAILILSHVRSADLIQLFSALDVIAERVCGSPLRATSLMTDADDAQLNALLATLGLSTASPLMCFTTWFVTCTSAFVICLMKTFPWYQSHAFRCFLFGFGFNYPQCNRRMEQASVAPEISALLQARVDRRSLCVGKPITLRFATTNNPCKTFNAKINKYTKRKLLSIHKLMKVLATLVSDTSPPPMTPDTTRLPVPTEIIKLANDLFRQ</sequence>
<evidence type="ECO:0000313" key="2">
    <source>
        <dbReference type="Proteomes" id="UP001146120"/>
    </source>
</evidence>
<proteinExistence type="predicted"/>
<feature type="non-terminal residue" evidence="1">
    <location>
        <position position="263"/>
    </location>
</feature>
<name>A0AAV2Z316_9STRA</name>
<accession>A0AAV2Z316</accession>
<dbReference type="EMBL" id="DAKRPA010000069">
    <property type="protein sequence ID" value="DBA00135.1"/>
    <property type="molecule type" value="Genomic_DNA"/>
</dbReference>
<evidence type="ECO:0008006" key="3">
    <source>
        <dbReference type="Google" id="ProtNLM"/>
    </source>
</evidence>
<evidence type="ECO:0000313" key="1">
    <source>
        <dbReference type="EMBL" id="DBA00135.1"/>
    </source>
</evidence>